<gene>
    <name evidence="12" type="ORF">IQ249_07545</name>
</gene>
<comment type="subcellular location">
    <subcellularLocation>
        <location evidence="1">Cell membrane</location>
        <topology evidence="1">Multi-pass membrane protein</topology>
    </subcellularLocation>
</comment>
<dbReference type="InterPro" id="IPR003439">
    <property type="entry name" value="ABC_transporter-like_ATP-bd"/>
</dbReference>
<comment type="caution">
    <text evidence="12">The sequence shown here is derived from an EMBL/GenBank/DDBJ whole genome shotgun (WGS) entry which is preliminary data.</text>
</comment>
<keyword evidence="8 9" id="KW-0472">Membrane</keyword>
<evidence type="ECO:0000256" key="3">
    <source>
        <dbReference type="ARBA" id="ARBA00022475"/>
    </source>
</evidence>
<evidence type="ECO:0000259" key="11">
    <source>
        <dbReference type="PROSITE" id="PS50929"/>
    </source>
</evidence>
<dbReference type="PROSITE" id="PS50893">
    <property type="entry name" value="ABC_TRANSPORTER_2"/>
    <property type="match status" value="1"/>
</dbReference>
<feature type="domain" description="ABC transporter" evidence="10">
    <location>
        <begin position="351"/>
        <end position="587"/>
    </location>
</feature>
<accession>A0A8J7DVX5</accession>
<dbReference type="SUPFAM" id="SSF90123">
    <property type="entry name" value="ABC transporter transmembrane region"/>
    <property type="match status" value="1"/>
</dbReference>
<dbReference type="InterPro" id="IPR036640">
    <property type="entry name" value="ABC1_TM_sf"/>
</dbReference>
<evidence type="ECO:0000313" key="13">
    <source>
        <dbReference type="Proteomes" id="UP000654482"/>
    </source>
</evidence>
<dbReference type="FunFam" id="3.40.50.300:FF:000221">
    <property type="entry name" value="Multidrug ABC transporter ATP-binding protein"/>
    <property type="match status" value="1"/>
</dbReference>
<sequence length="593" mass="67032">MILNRLLSLKQALSLCWQSSRNWTLASIILLVIRSFLPVASLYLAKRIVDALTQALTAKNSPTAFQEVFYLIVLTAAVTILNDLCGSLVGVVQETQSQVVTDYVQNLLHAKSIAVDLEYYENAQYYDRLHQAQSEAPYRPSLILNRLLQALQGGISLGAIALLLIALHWGITLILFLAIIPLLLVRLQSSKQFYRLWQQWTAQERRAQYYSELLTRESHAKEIRLFQLGTYFQNHFKHLRKEIHQGKLRLAWQRFRTEAIAQSIATLAIFAAFAVIARQTLQGALSLGSLVMYYQAFQRGQGLLRDTTRNLASLYENSLFLSNFYNFLHLKPLVLDPPFPRPIPNPLQVGIAFENVSFRYPHSQRSVLEAVSFQIEAGETVAFVGENGAGKSTLIKLLCRLYDPCGGKITWDGIDVEEFSTTELRGQMGVVFQDYARYNLTVRENIGFGNGEKAAIHQAACLAGVDRAIARLPNGYDTTLGHQFDRGEELSIGEWQKIAIARCLLRQAQILILDEPTSALDPQAEAEILQKFNQLTQNRTAILISHRLSTVQFADRIFVLEQGKIAESGTHQNLLQQQGTYARLFNTQAYYYQ</sequence>
<dbReference type="PROSITE" id="PS50929">
    <property type="entry name" value="ABC_TM1F"/>
    <property type="match status" value="1"/>
</dbReference>
<keyword evidence="7 9" id="KW-1133">Transmembrane helix</keyword>
<dbReference type="GO" id="GO:0015421">
    <property type="term" value="F:ABC-type oligopeptide transporter activity"/>
    <property type="evidence" value="ECO:0007669"/>
    <property type="project" value="TreeGrafter"/>
</dbReference>
<dbReference type="GO" id="GO:0016887">
    <property type="term" value="F:ATP hydrolysis activity"/>
    <property type="evidence" value="ECO:0007669"/>
    <property type="project" value="InterPro"/>
</dbReference>
<dbReference type="GO" id="GO:0005524">
    <property type="term" value="F:ATP binding"/>
    <property type="evidence" value="ECO:0007669"/>
    <property type="project" value="UniProtKB-KW"/>
</dbReference>
<dbReference type="SUPFAM" id="SSF52540">
    <property type="entry name" value="P-loop containing nucleoside triphosphate hydrolases"/>
    <property type="match status" value="1"/>
</dbReference>
<evidence type="ECO:0000256" key="8">
    <source>
        <dbReference type="ARBA" id="ARBA00023136"/>
    </source>
</evidence>
<evidence type="ECO:0000256" key="1">
    <source>
        <dbReference type="ARBA" id="ARBA00004651"/>
    </source>
</evidence>
<reference evidence="12" key="1">
    <citation type="submission" date="2020-10" db="EMBL/GenBank/DDBJ databases">
        <authorList>
            <person name="Castelo-Branco R."/>
            <person name="Eusebio N."/>
            <person name="Adriana R."/>
            <person name="Vieira A."/>
            <person name="Brugerolle De Fraissinette N."/>
            <person name="Rezende De Castro R."/>
            <person name="Schneider M.P."/>
            <person name="Vasconcelos V."/>
            <person name="Leao P.N."/>
        </authorList>
    </citation>
    <scope>NUCLEOTIDE SEQUENCE</scope>
    <source>
        <strain evidence="12">LEGE 07157</strain>
    </source>
</reference>
<keyword evidence="3" id="KW-1003">Cell membrane</keyword>
<feature type="domain" description="ABC transmembrane type-1" evidence="11">
    <location>
        <begin position="25"/>
        <end position="316"/>
    </location>
</feature>
<dbReference type="Gene3D" id="1.20.1560.10">
    <property type="entry name" value="ABC transporter type 1, transmembrane domain"/>
    <property type="match status" value="1"/>
</dbReference>
<dbReference type="SMART" id="SM00382">
    <property type="entry name" value="AAA"/>
    <property type="match status" value="1"/>
</dbReference>
<dbReference type="GO" id="GO:0005886">
    <property type="term" value="C:plasma membrane"/>
    <property type="evidence" value="ECO:0007669"/>
    <property type="project" value="UniProtKB-SubCell"/>
</dbReference>
<dbReference type="InterPro" id="IPR003593">
    <property type="entry name" value="AAA+_ATPase"/>
</dbReference>
<dbReference type="Gene3D" id="3.40.50.300">
    <property type="entry name" value="P-loop containing nucleotide triphosphate hydrolases"/>
    <property type="match status" value="1"/>
</dbReference>
<evidence type="ECO:0000256" key="7">
    <source>
        <dbReference type="ARBA" id="ARBA00022989"/>
    </source>
</evidence>
<evidence type="ECO:0000256" key="5">
    <source>
        <dbReference type="ARBA" id="ARBA00022741"/>
    </source>
</evidence>
<keyword evidence="5" id="KW-0547">Nucleotide-binding</keyword>
<dbReference type="InterPro" id="IPR011527">
    <property type="entry name" value="ABC1_TM_dom"/>
</dbReference>
<evidence type="ECO:0000256" key="2">
    <source>
        <dbReference type="ARBA" id="ARBA00022448"/>
    </source>
</evidence>
<dbReference type="InterPro" id="IPR027417">
    <property type="entry name" value="P-loop_NTPase"/>
</dbReference>
<evidence type="ECO:0000313" key="12">
    <source>
        <dbReference type="EMBL" id="MBE9115743.1"/>
    </source>
</evidence>
<keyword evidence="4 9" id="KW-0812">Transmembrane</keyword>
<dbReference type="PANTHER" id="PTHR43394">
    <property type="entry name" value="ATP-DEPENDENT PERMEASE MDL1, MITOCHONDRIAL"/>
    <property type="match status" value="1"/>
</dbReference>
<organism evidence="12 13">
    <name type="scientific">Lusitaniella coriacea LEGE 07157</name>
    <dbReference type="NCBI Taxonomy" id="945747"/>
    <lineage>
        <taxon>Bacteria</taxon>
        <taxon>Bacillati</taxon>
        <taxon>Cyanobacteriota</taxon>
        <taxon>Cyanophyceae</taxon>
        <taxon>Spirulinales</taxon>
        <taxon>Lusitaniellaceae</taxon>
        <taxon>Lusitaniella</taxon>
    </lineage>
</organism>
<protein>
    <submittedName>
        <fullName evidence="12">ABC transporter ATP-binding protein</fullName>
    </submittedName>
</protein>
<evidence type="ECO:0000259" key="10">
    <source>
        <dbReference type="PROSITE" id="PS50893"/>
    </source>
</evidence>
<dbReference type="Proteomes" id="UP000654482">
    <property type="component" value="Unassembled WGS sequence"/>
</dbReference>
<keyword evidence="6 12" id="KW-0067">ATP-binding</keyword>
<keyword evidence="13" id="KW-1185">Reference proteome</keyword>
<proteinExistence type="predicted"/>
<feature type="transmembrane region" description="Helical" evidence="9">
    <location>
        <begin position="68"/>
        <end position="92"/>
    </location>
</feature>
<feature type="transmembrane region" description="Helical" evidence="9">
    <location>
        <begin position="259"/>
        <end position="277"/>
    </location>
</feature>
<dbReference type="EMBL" id="JADEWZ010000009">
    <property type="protein sequence ID" value="MBE9115743.1"/>
    <property type="molecule type" value="Genomic_DNA"/>
</dbReference>
<feature type="transmembrane region" description="Helical" evidence="9">
    <location>
        <begin position="155"/>
        <end position="185"/>
    </location>
</feature>
<dbReference type="Pfam" id="PF00005">
    <property type="entry name" value="ABC_tran"/>
    <property type="match status" value="1"/>
</dbReference>
<name>A0A8J7DVX5_9CYAN</name>
<feature type="transmembrane region" description="Helical" evidence="9">
    <location>
        <begin position="23"/>
        <end position="45"/>
    </location>
</feature>
<evidence type="ECO:0000256" key="9">
    <source>
        <dbReference type="SAM" id="Phobius"/>
    </source>
</evidence>
<evidence type="ECO:0000256" key="4">
    <source>
        <dbReference type="ARBA" id="ARBA00022692"/>
    </source>
</evidence>
<keyword evidence="2" id="KW-0813">Transport</keyword>
<evidence type="ECO:0000256" key="6">
    <source>
        <dbReference type="ARBA" id="ARBA00022840"/>
    </source>
</evidence>
<dbReference type="AlphaFoldDB" id="A0A8J7DVX5"/>
<dbReference type="InterPro" id="IPR039421">
    <property type="entry name" value="Type_1_exporter"/>
</dbReference>
<dbReference type="PANTHER" id="PTHR43394:SF1">
    <property type="entry name" value="ATP-BINDING CASSETTE SUB-FAMILY B MEMBER 10, MITOCHONDRIAL"/>
    <property type="match status" value="1"/>
</dbReference>